<proteinExistence type="predicted"/>
<evidence type="ECO:0000313" key="2">
    <source>
        <dbReference type="EMBL" id="BCT97063.1"/>
    </source>
</evidence>
<dbReference type="EMBL" id="AP024546">
    <property type="protein sequence ID" value="BCT97063.1"/>
    <property type="molecule type" value="Genomic_DNA"/>
</dbReference>
<protein>
    <recommendedName>
        <fullName evidence="4">DUF2946 domain-containing protein</fullName>
    </recommendedName>
</protein>
<dbReference type="Proteomes" id="UP000680514">
    <property type="component" value="Chromosome"/>
</dbReference>
<reference evidence="2 3" key="1">
    <citation type="submission" date="2021-03" db="EMBL/GenBank/DDBJ databases">
        <title>Complete Genome Sequences of Two Lysobacter Strains Isolated from Sea Water (Lysobacter caseinilyticus) and Soil (Lysobacter helvus) in South Korea.</title>
        <authorList>
            <person name="Watanabe Y."/>
            <person name="Arakawa K."/>
        </authorList>
    </citation>
    <scope>NUCLEOTIDE SEQUENCE [LARGE SCALE GENOMIC DNA]</scope>
    <source>
        <strain evidence="2 3">D10</strain>
    </source>
</reference>
<keyword evidence="3" id="KW-1185">Reference proteome</keyword>
<gene>
    <name evidence="2" type="ORF">LYSHEL_29340</name>
</gene>
<feature type="signal peptide" evidence="1">
    <location>
        <begin position="1"/>
        <end position="24"/>
    </location>
</feature>
<dbReference type="RefSeq" id="WP_213434812.1">
    <property type="nucleotide sequence ID" value="NZ_AP024546.1"/>
</dbReference>
<evidence type="ECO:0000313" key="3">
    <source>
        <dbReference type="Proteomes" id="UP000680514"/>
    </source>
</evidence>
<keyword evidence="1" id="KW-0732">Signal</keyword>
<sequence length="109" mass="11118">MRHSRALAILVLLLLLLRIGSASACVQHELADLGMGTPGKALVDKPADAAGADGVAMHASCTHCNCHHAAAVLMAIATPAAIANTSVLGDRFDEHASAPLPLTLRPPIA</sequence>
<evidence type="ECO:0008006" key="4">
    <source>
        <dbReference type="Google" id="ProtNLM"/>
    </source>
</evidence>
<name>A0ABM7QH94_9GAMM</name>
<feature type="chain" id="PRO_5045743377" description="DUF2946 domain-containing protein" evidence="1">
    <location>
        <begin position="25"/>
        <end position="109"/>
    </location>
</feature>
<evidence type="ECO:0000256" key="1">
    <source>
        <dbReference type="SAM" id="SignalP"/>
    </source>
</evidence>
<organism evidence="2 3">
    <name type="scientific">Lysobacter helvus</name>
    <dbReference type="NCBI Taxonomy" id="2675059"/>
    <lineage>
        <taxon>Bacteria</taxon>
        <taxon>Pseudomonadati</taxon>
        <taxon>Pseudomonadota</taxon>
        <taxon>Gammaproteobacteria</taxon>
        <taxon>Lysobacterales</taxon>
        <taxon>Lysobacteraceae</taxon>
        <taxon>Lysobacter</taxon>
    </lineage>
</organism>
<accession>A0ABM7QH94</accession>